<dbReference type="Proteomes" id="UP001152622">
    <property type="component" value="Chromosome 3"/>
</dbReference>
<sequence length="240" mass="27428">MFPRLRAYFIFCQTDKHQLLGEGLHDFNGVDGPEARGASFYTTPTPPNHREARGYRPALDSRFEKARSRPDESSPKESELPQTRETRRATKSPAERRSRRYRLPSTVRGVGTGSQARKREEKQAEAGDSGPANQRREEEVNVADCEIKRNPLRPRRRPGFSRNPAGGKEIERGTTAPGEQSQTVGGTARTLFRGTSWKFRLQTGLRGGKTRGRTLLSSEFKALRRRRRRRRNRLKQDVLK</sequence>
<dbReference type="AlphaFoldDB" id="A0A9Q1FVU0"/>
<feature type="compositionally biased region" description="Basic residues" evidence="1">
    <location>
        <begin position="150"/>
        <end position="159"/>
    </location>
</feature>
<keyword evidence="3" id="KW-1185">Reference proteome</keyword>
<organism evidence="2 3">
    <name type="scientific">Synaphobranchus kaupii</name>
    <name type="common">Kaup's arrowtooth eel</name>
    <dbReference type="NCBI Taxonomy" id="118154"/>
    <lineage>
        <taxon>Eukaryota</taxon>
        <taxon>Metazoa</taxon>
        <taxon>Chordata</taxon>
        <taxon>Craniata</taxon>
        <taxon>Vertebrata</taxon>
        <taxon>Euteleostomi</taxon>
        <taxon>Actinopterygii</taxon>
        <taxon>Neopterygii</taxon>
        <taxon>Teleostei</taxon>
        <taxon>Anguilliformes</taxon>
        <taxon>Synaphobranchidae</taxon>
        <taxon>Synaphobranchus</taxon>
    </lineage>
</organism>
<accession>A0A9Q1FVU0</accession>
<feature type="compositionally biased region" description="Basic and acidic residues" evidence="1">
    <location>
        <begin position="134"/>
        <end position="149"/>
    </location>
</feature>
<evidence type="ECO:0000313" key="3">
    <source>
        <dbReference type="Proteomes" id="UP001152622"/>
    </source>
</evidence>
<gene>
    <name evidence="2" type="ORF">SKAU_G00086490</name>
</gene>
<protein>
    <submittedName>
        <fullName evidence="2">Uncharacterized protein</fullName>
    </submittedName>
</protein>
<dbReference type="EMBL" id="JAINUF010000003">
    <property type="protein sequence ID" value="KAJ8368621.1"/>
    <property type="molecule type" value="Genomic_DNA"/>
</dbReference>
<feature type="compositionally biased region" description="Basic and acidic residues" evidence="1">
    <location>
        <begin position="48"/>
        <end position="96"/>
    </location>
</feature>
<comment type="caution">
    <text evidence="2">The sequence shown here is derived from an EMBL/GenBank/DDBJ whole genome shotgun (WGS) entry which is preliminary data.</text>
</comment>
<evidence type="ECO:0000313" key="2">
    <source>
        <dbReference type="EMBL" id="KAJ8368621.1"/>
    </source>
</evidence>
<proteinExistence type="predicted"/>
<evidence type="ECO:0000256" key="1">
    <source>
        <dbReference type="SAM" id="MobiDB-lite"/>
    </source>
</evidence>
<name>A0A9Q1FVU0_SYNKA</name>
<reference evidence="2" key="1">
    <citation type="journal article" date="2023" name="Science">
        <title>Genome structures resolve the early diversification of teleost fishes.</title>
        <authorList>
            <person name="Parey E."/>
            <person name="Louis A."/>
            <person name="Montfort J."/>
            <person name="Bouchez O."/>
            <person name="Roques C."/>
            <person name="Iampietro C."/>
            <person name="Lluch J."/>
            <person name="Castinel A."/>
            <person name="Donnadieu C."/>
            <person name="Desvignes T."/>
            <person name="Floi Bucao C."/>
            <person name="Jouanno E."/>
            <person name="Wen M."/>
            <person name="Mejri S."/>
            <person name="Dirks R."/>
            <person name="Jansen H."/>
            <person name="Henkel C."/>
            <person name="Chen W.J."/>
            <person name="Zahm M."/>
            <person name="Cabau C."/>
            <person name="Klopp C."/>
            <person name="Thompson A.W."/>
            <person name="Robinson-Rechavi M."/>
            <person name="Braasch I."/>
            <person name="Lecointre G."/>
            <person name="Bobe J."/>
            <person name="Postlethwait J.H."/>
            <person name="Berthelot C."/>
            <person name="Roest Crollius H."/>
            <person name="Guiguen Y."/>
        </authorList>
    </citation>
    <scope>NUCLEOTIDE SEQUENCE</scope>
    <source>
        <strain evidence="2">WJC10195</strain>
    </source>
</reference>
<feature type="region of interest" description="Disordered" evidence="1">
    <location>
        <begin position="35"/>
        <end position="185"/>
    </location>
</feature>